<dbReference type="SUPFAM" id="SSF141571">
    <property type="entry name" value="Pentapeptide repeat-like"/>
    <property type="match status" value="1"/>
</dbReference>
<name>A0A7G9FUF8_9FIRM</name>
<dbReference type="Gene3D" id="2.160.20.80">
    <property type="entry name" value="E3 ubiquitin-protein ligase SopA"/>
    <property type="match status" value="1"/>
</dbReference>
<protein>
    <recommendedName>
        <fullName evidence="4">Pentapeptide repeat-containing protein</fullName>
    </recommendedName>
</protein>
<evidence type="ECO:0000313" key="2">
    <source>
        <dbReference type="EMBL" id="QNM02190.1"/>
    </source>
</evidence>
<keyword evidence="3" id="KW-1185">Reference proteome</keyword>
<evidence type="ECO:0008006" key="4">
    <source>
        <dbReference type="Google" id="ProtNLM"/>
    </source>
</evidence>
<proteinExistence type="predicted"/>
<evidence type="ECO:0000313" key="3">
    <source>
        <dbReference type="Proteomes" id="UP000515981"/>
    </source>
</evidence>
<feature type="coiled-coil region" evidence="1">
    <location>
        <begin position="436"/>
        <end position="463"/>
    </location>
</feature>
<reference evidence="2 3" key="1">
    <citation type="submission" date="2020-08" db="EMBL/GenBank/DDBJ databases">
        <authorList>
            <person name="Liu C."/>
            <person name="Sun Q."/>
        </authorList>
    </citation>
    <scope>NUCLEOTIDE SEQUENCE [LARGE SCALE GENOMIC DNA]</scope>
    <source>
        <strain evidence="2 3">NSJ-8</strain>
    </source>
</reference>
<gene>
    <name evidence="2" type="ORF">H9Q77_14115</name>
</gene>
<keyword evidence="1" id="KW-0175">Coiled coil</keyword>
<dbReference type="Proteomes" id="UP000515981">
    <property type="component" value="Chromosome"/>
</dbReference>
<sequence length="528" mass="61293">MQNILSNNISPYKLEESIEELRKHCKNKNKFKKDGSVLVGGTSRADYSGKSLKRTRASGMVFDQCIFENSAAAGSVFNACIFEKCSINNANFQECSFIQSKFLGDATDKHISNSNFNDSLFTNQFIIKNNYFEHSVFYNTAFIDGRIVDSTFYSCTLEATLFSRVSIENVKFTDLNIDYAVFEDVKMDKVILPFSQICYAFGLLTYLSETKDNIYITSHCNENGLISPNEYLKLIPHFINYYTENREYFPLANIYFYLNKKEEAKEIILRGILEGVAEIDFRKIKYLCKLIYTYGVFSYHERYDIISYIYSHISFTDMNAGLLYNFTTYKREIEGYLLSNNNRNVVTLEVNIFTNIFPEEQTKLGILLSTMEEIIELYKSPAGEHQINCRHNSAEAFLVLIQDTLPAVIATIGAFYSILVAHYTLQEKRISLQTMKKQKKLELKKMHLEIENERQQLINIQLDNQIKQDQVEQINLRKDHEKNAVKEQILRKNISENDVEISEIKHILFGNIPSNIDEDFIQYTYTNS</sequence>
<accession>A0A7G9FUF8</accession>
<dbReference type="EMBL" id="CP060633">
    <property type="protein sequence ID" value="QNM02190.1"/>
    <property type="molecule type" value="Genomic_DNA"/>
</dbReference>
<dbReference type="AlphaFoldDB" id="A0A7G9FUF8"/>
<evidence type="ECO:0000256" key="1">
    <source>
        <dbReference type="SAM" id="Coils"/>
    </source>
</evidence>
<organism evidence="2 3">
    <name type="scientific">Simiaoa sunii</name>
    <dbReference type="NCBI Taxonomy" id="2763672"/>
    <lineage>
        <taxon>Bacteria</taxon>
        <taxon>Bacillati</taxon>
        <taxon>Bacillota</taxon>
        <taxon>Clostridia</taxon>
        <taxon>Lachnospirales</taxon>
        <taxon>Lachnospiraceae</taxon>
        <taxon>Simiaoa</taxon>
    </lineage>
</organism>
<dbReference type="RefSeq" id="WP_249325959.1">
    <property type="nucleotide sequence ID" value="NZ_CP060633.1"/>
</dbReference>
<dbReference type="KEGG" id="ssun:H9Q77_14115"/>